<protein>
    <recommendedName>
        <fullName evidence="1">Glycosyltransferase 2-like domain-containing protein</fullName>
    </recommendedName>
</protein>
<dbReference type="Gene3D" id="3.90.550.10">
    <property type="entry name" value="Spore Coat Polysaccharide Biosynthesis Protein SpsA, Chain A"/>
    <property type="match status" value="1"/>
</dbReference>
<name>A0A6V8MM09_9BACT</name>
<proteinExistence type="predicted"/>
<dbReference type="SUPFAM" id="SSF53448">
    <property type="entry name" value="Nucleotide-diphospho-sugar transferases"/>
    <property type="match status" value="1"/>
</dbReference>
<dbReference type="Proteomes" id="UP000556026">
    <property type="component" value="Unassembled WGS sequence"/>
</dbReference>
<dbReference type="Pfam" id="PF00535">
    <property type="entry name" value="Glycos_transf_2"/>
    <property type="match status" value="1"/>
</dbReference>
<dbReference type="InterPro" id="IPR029044">
    <property type="entry name" value="Nucleotide-diphossugar_trans"/>
</dbReference>
<feature type="domain" description="Glycosyltransferase 2-like" evidence="1">
    <location>
        <begin position="2"/>
        <end position="39"/>
    </location>
</feature>
<evidence type="ECO:0000313" key="3">
    <source>
        <dbReference type="Proteomes" id="UP000556026"/>
    </source>
</evidence>
<dbReference type="EMBL" id="BLXX01000009">
    <property type="protein sequence ID" value="GFO60669.1"/>
    <property type="molecule type" value="Genomic_DNA"/>
</dbReference>
<organism evidence="2 3">
    <name type="scientific">Geomonas silvestris</name>
    <dbReference type="NCBI Taxonomy" id="2740184"/>
    <lineage>
        <taxon>Bacteria</taxon>
        <taxon>Pseudomonadati</taxon>
        <taxon>Thermodesulfobacteriota</taxon>
        <taxon>Desulfuromonadia</taxon>
        <taxon>Geobacterales</taxon>
        <taxon>Geobacteraceae</taxon>
        <taxon>Geomonas</taxon>
    </lineage>
</organism>
<evidence type="ECO:0000313" key="2">
    <source>
        <dbReference type="EMBL" id="GFO60669.1"/>
    </source>
</evidence>
<keyword evidence="3" id="KW-1185">Reference proteome</keyword>
<dbReference type="InterPro" id="IPR001173">
    <property type="entry name" value="Glyco_trans_2-like"/>
</dbReference>
<evidence type="ECO:0000259" key="1">
    <source>
        <dbReference type="Pfam" id="PF00535"/>
    </source>
</evidence>
<gene>
    <name evidence="2" type="ORF">GMST_29940</name>
</gene>
<dbReference type="AlphaFoldDB" id="A0A6V8MM09"/>
<comment type="caution">
    <text evidence="2">The sequence shown here is derived from an EMBL/GenBank/DDBJ whole genome shotgun (WGS) entry which is preliminary data.</text>
</comment>
<sequence length="43" mass="4815">MVIRYPQNRGKGCALRTGVLRARGRLVLVSDADLSPPIEEWGY</sequence>
<dbReference type="RefSeq" id="WP_246399672.1">
    <property type="nucleotide sequence ID" value="NZ_BLXX01000009.1"/>
</dbReference>
<accession>A0A6V8MM09</accession>
<reference evidence="3" key="1">
    <citation type="submission" date="2020-06" db="EMBL/GenBank/DDBJ databases">
        <title>Draft genomic sequence of Geomonas sp. Red330.</title>
        <authorList>
            <person name="Itoh H."/>
            <person name="Zhenxing X."/>
            <person name="Ushijima N."/>
            <person name="Masuda Y."/>
            <person name="Shiratori Y."/>
            <person name="Senoo K."/>
        </authorList>
    </citation>
    <scope>NUCLEOTIDE SEQUENCE [LARGE SCALE GENOMIC DNA]</scope>
    <source>
        <strain evidence="3">Red330</strain>
    </source>
</reference>